<dbReference type="Pfam" id="PF20054">
    <property type="entry name" value="Tc-38"/>
    <property type="match status" value="1"/>
</dbReference>
<evidence type="ECO:0000259" key="1">
    <source>
        <dbReference type="Pfam" id="PF20054"/>
    </source>
</evidence>
<dbReference type="AlphaFoldDB" id="A0A504X792"/>
<proteinExistence type="predicted"/>
<comment type="caution">
    <text evidence="2">The sequence shown here is derived from an EMBL/GenBank/DDBJ whole genome shotgun (WGS) entry which is preliminary data.</text>
</comment>
<dbReference type="Proteomes" id="UP000318821">
    <property type="component" value="Unassembled WGS sequence"/>
</dbReference>
<name>A0A504X792_LEIDO</name>
<feature type="domain" description="Trypanosoma Tc-38 (p38) protein" evidence="1">
    <location>
        <begin position="129"/>
        <end position="204"/>
    </location>
</feature>
<dbReference type="VEuPathDB" id="TriTrypDB:LdBPK_160100.1"/>
<dbReference type="InterPro" id="IPR045399">
    <property type="entry name" value="Tc-38"/>
</dbReference>
<dbReference type="EMBL" id="RHLD01000028">
    <property type="protein sequence ID" value="TPP40907.1"/>
    <property type="molecule type" value="Genomic_DNA"/>
</dbReference>
<sequence length="405" mass="45094">MAHPCLQQGGRTAAAKASQTLCGHTFSAEHHRFLCSIAQTRGWAGRVWVPVPVVERLSLRLADSPFTPARLVSSNGSVCVYHSSQFVEPLDVLRERWKAHVRGLENAEKDRNAALLASQAAPDALPLSTNGERFDSATEECMLRIMSSRANASRYWATEAEAKWLYRAPFTDAHLSDPGNRVVSHANELCRPMALYNVAGTADPSRFTPLTCRRYDPVNYAGRFYRPAVAVRMKAFALQYNCLHEPQWITQRRAMGLGLSILPHIPLLAFSLDMPLFLINIGATHRRSAPAPRVSPAIAADCIVTSEDVLEAPERHVRWLAFMSPGDLYALSQRSSFSSYTQYSDASALARSYKRCSRAEKLKCEERAEAINDEVERAYQTEAQLLRQEDSDLRSNTCGAAAHNE</sequence>
<protein>
    <recommendedName>
        <fullName evidence="1">Trypanosoma Tc-38 (p38) protein domain-containing protein</fullName>
    </recommendedName>
</protein>
<organism evidence="2 3">
    <name type="scientific">Leishmania donovani</name>
    <dbReference type="NCBI Taxonomy" id="5661"/>
    <lineage>
        <taxon>Eukaryota</taxon>
        <taxon>Discoba</taxon>
        <taxon>Euglenozoa</taxon>
        <taxon>Kinetoplastea</taxon>
        <taxon>Metakinetoplastina</taxon>
        <taxon>Trypanosomatida</taxon>
        <taxon>Trypanosomatidae</taxon>
        <taxon>Leishmaniinae</taxon>
        <taxon>Leishmania</taxon>
    </lineage>
</organism>
<dbReference type="VEuPathDB" id="TriTrypDB:LDHU3_16.0110"/>
<gene>
    <name evidence="2" type="ORF">CGC20_36290</name>
</gene>
<reference evidence="3" key="1">
    <citation type="submission" date="2019-02" db="EMBL/GenBank/DDBJ databases">
        <title>FDA dAtabase for Regulatory Grade micrObial Sequences (FDA-ARGOS): Supporting development and validation of Infectious Disease Dx tests.</title>
        <authorList>
            <person name="Duncan R."/>
            <person name="Fisher C."/>
            <person name="Tallon L."/>
            <person name="Sadzewicz L."/>
            <person name="Sengamalay N."/>
            <person name="Ott S."/>
            <person name="Godinez A."/>
            <person name="Nagaraj S."/>
            <person name="Vavikolanu K."/>
            <person name="Vyas G."/>
            <person name="Nadendla S."/>
            <person name="Aluvathingal J."/>
            <person name="Sichtig H."/>
        </authorList>
    </citation>
    <scope>NUCLEOTIDE SEQUENCE [LARGE SCALE GENOMIC DNA]</scope>
    <source>
        <strain evidence="3">FDAARGOS_360</strain>
    </source>
</reference>
<evidence type="ECO:0000313" key="2">
    <source>
        <dbReference type="EMBL" id="TPP40907.1"/>
    </source>
</evidence>
<dbReference type="VEuPathDB" id="TriTrypDB:LdCL_160005900"/>
<accession>A0A504X792</accession>
<evidence type="ECO:0000313" key="3">
    <source>
        <dbReference type="Proteomes" id="UP000318821"/>
    </source>
</evidence>